<dbReference type="OrthoDB" id="9793390at2"/>
<evidence type="ECO:0000256" key="1">
    <source>
        <dbReference type="ARBA" id="ARBA00004651"/>
    </source>
</evidence>
<evidence type="ECO:0000256" key="5">
    <source>
        <dbReference type="ARBA" id="ARBA00022692"/>
    </source>
</evidence>
<feature type="transmembrane region" description="Helical" evidence="8">
    <location>
        <begin position="7"/>
        <end position="24"/>
    </location>
</feature>
<feature type="transmembrane region" description="Helical" evidence="8">
    <location>
        <begin position="66"/>
        <end position="89"/>
    </location>
</feature>
<gene>
    <name evidence="9" type="ORF">SAMN05444487_11761</name>
</gene>
<dbReference type="STRING" id="1048340.SAMN05444487_11761"/>
<dbReference type="GO" id="GO:0005886">
    <property type="term" value="C:plasma membrane"/>
    <property type="evidence" value="ECO:0007669"/>
    <property type="project" value="UniProtKB-SubCell"/>
</dbReference>
<dbReference type="GO" id="GO:0055085">
    <property type="term" value="P:transmembrane transport"/>
    <property type="evidence" value="ECO:0007669"/>
    <property type="project" value="TreeGrafter"/>
</dbReference>
<reference evidence="9 10" key="1">
    <citation type="submission" date="2016-10" db="EMBL/GenBank/DDBJ databases">
        <authorList>
            <person name="de Groot N.N."/>
        </authorList>
    </citation>
    <scope>NUCLEOTIDE SEQUENCE [LARGE SCALE GENOMIC DNA]</scope>
    <source>
        <strain evidence="9 10">DSM 45610</strain>
    </source>
</reference>
<proteinExistence type="inferred from homology"/>
<evidence type="ECO:0000313" key="9">
    <source>
        <dbReference type="EMBL" id="SDX43145.1"/>
    </source>
</evidence>
<dbReference type="Pfam" id="PF01594">
    <property type="entry name" value="AI-2E_transport"/>
    <property type="match status" value="1"/>
</dbReference>
<dbReference type="PANTHER" id="PTHR21716:SF53">
    <property type="entry name" value="PERMEASE PERM-RELATED"/>
    <property type="match status" value="1"/>
</dbReference>
<evidence type="ECO:0000313" key="10">
    <source>
        <dbReference type="Proteomes" id="UP000198534"/>
    </source>
</evidence>
<dbReference type="EMBL" id="FNNQ01000017">
    <property type="protein sequence ID" value="SDX43145.1"/>
    <property type="molecule type" value="Genomic_DNA"/>
</dbReference>
<protein>
    <submittedName>
        <fullName evidence="9">Predicted PurR-regulated permease PerM</fullName>
    </submittedName>
</protein>
<accession>A0A1H3BMY2</accession>
<dbReference type="InterPro" id="IPR002549">
    <property type="entry name" value="AI-2E-like"/>
</dbReference>
<feature type="transmembrane region" description="Helical" evidence="8">
    <location>
        <begin position="166"/>
        <end position="191"/>
    </location>
</feature>
<dbReference type="AlphaFoldDB" id="A0A1H3BMY2"/>
<keyword evidence="6 8" id="KW-1133">Transmembrane helix</keyword>
<dbReference type="PANTHER" id="PTHR21716">
    <property type="entry name" value="TRANSMEMBRANE PROTEIN"/>
    <property type="match status" value="1"/>
</dbReference>
<keyword evidence="10" id="KW-1185">Reference proteome</keyword>
<feature type="transmembrane region" description="Helical" evidence="8">
    <location>
        <begin position="232"/>
        <end position="249"/>
    </location>
</feature>
<keyword evidence="3" id="KW-0813">Transport</keyword>
<keyword evidence="5 8" id="KW-0812">Transmembrane</keyword>
<evidence type="ECO:0000256" key="7">
    <source>
        <dbReference type="ARBA" id="ARBA00023136"/>
    </source>
</evidence>
<sequence>MPQSKPFRYGYAILLTFLIIYMGTKIDFVFRPFVILVQTLFFPFLVAGVLYYLFRPVVRALERKKIPPVASILLIYGMAAGLITLAIVLGGPPLTKQITELVSNIPALMKNLQAYLIDQQKMLQNNPYLKGYITQENPLQGENLNQYISQFTDYLNTSYTSIVTNIANFIGIITGIVVVFVTVPFILFYMLKEGESAPKQVLRFLPPSQRVEGRKILNDMDNAVSSYIQGQVLVSFCIGVLVYIGYLIIGLEYSLLLALVTMCTNIIPFIGPLIGTIPAVIVALTTDPPMVWLVLIVVIIVQQIEGNFISPQVMGRTLNIHPLTIILLLLVAGSLGGFLGLLLAVPTYAILKVIVSHTYRLLRLRNRNKRQAAIKKEGSDND</sequence>
<feature type="transmembrane region" description="Helical" evidence="8">
    <location>
        <begin position="322"/>
        <end position="355"/>
    </location>
</feature>
<evidence type="ECO:0000256" key="8">
    <source>
        <dbReference type="SAM" id="Phobius"/>
    </source>
</evidence>
<evidence type="ECO:0000256" key="3">
    <source>
        <dbReference type="ARBA" id="ARBA00022448"/>
    </source>
</evidence>
<feature type="transmembrane region" description="Helical" evidence="8">
    <location>
        <begin position="255"/>
        <end position="284"/>
    </location>
</feature>
<comment type="subcellular location">
    <subcellularLocation>
        <location evidence="1">Cell membrane</location>
        <topology evidence="1">Multi-pass membrane protein</topology>
    </subcellularLocation>
</comment>
<evidence type="ECO:0000256" key="6">
    <source>
        <dbReference type="ARBA" id="ARBA00022989"/>
    </source>
</evidence>
<comment type="similarity">
    <text evidence="2">Belongs to the autoinducer-2 exporter (AI-2E) (TC 2.A.86) family.</text>
</comment>
<evidence type="ECO:0000256" key="4">
    <source>
        <dbReference type="ARBA" id="ARBA00022475"/>
    </source>
</evidence>
<feature type="transmembrane region" description="Helical" evidence="8">
    <location>
        <begin position="30"/>
        <end position="54"/>
    </location>
</feature>
<keyword evidence="4" id="KW-1003">Cell membrane</keyword>
<dbReference type="RefSeq" id="WP_091742531.1">
    <property type="nucleotide sequence ID" value="NZ_FNNQ01000017.1"/>
</dbReference>
<feature type="transmembrane region" description="Helical" evidence="8">
    <location>
        <begin position="291"/>
        <end position="310"/>
    </location>
</feature>
<evidence type="ECO:0000256" key="2">
    <source>
        <dbReference type="ARBA" id="ARBA00009773"/>
    </source>
</evidence>
<organism evidence="9 10">
    <name type="scientific">Marininema mesophilum</name>
    <dbReference type="NCBI Taxonomy" id="1048340"/>
    <lineage>
        <taxon>Bacteria</taxon>
        <taxon>Bacillati</taxon>
        <taxon>Bacillota</taxon>
        <taxon>Bacilli</taxon>
        <taxon>Bacillales</taxon>
        <taxon>Thermoactinomycetaceae</taxon>
        <taxon>Marininema</taxon>
    </lineage>
</organism>
<dbReference type="Proteomes" id="UP000198534">
    <property type="component" value="Unassembled WGS sequence"/>
</dbReference>
<keyword evidence="7 8" id="KW-0472">Membrane</keyword>
<name>A0A1H3BMY2_9BACL</name>